<evidence type="ECO:0000313" key="3">
    <source>
        <dbReference type="EMBL" id="KAJ7764953.1"/>
    </source>
</evidence>
<accession>A0AAD7NK01</accession>
<dbReference type="AlphaFoldDB" id="A0AAD7NK01"/>
<evidence type="ECO:0000313" key="4">
    <source>
        <dbReference type="Proteomes" id="UP001215280"/>
    </source>
</evidence>
<keyword evidence="4" id="KW-1185">Reference proteome</keyword>
<sequence length="275" mass="30181">MTVDSDYDDQEILALIASLNIADPLNDVDRRAPSPPRTPSPPAYSQLSDRHSGTSTFPQICPRTYTTPRVYLYESPTQRAQSPNWSTAGTATQGVSGARVRAFTPASPDKKQRKTNGPKKAAYVVFCGLQPGVFLTWSEVDPLVTGVPHSIFRGYTTVPVAFAYAEERGWVRRTGSPAASAISVLPTPMTDNSRNHLNGPENLDDKWYVVYRGINPGVYRSHLECQLNTVGLSNALHESVVGRPAALAKFAAARSRNEVSEVLPPQPLEWQDVFR</sequence>
<dbReference type="EMBL" id="JARJLG010000036">
    <property type="protein sequence ID" value="KAJ7764953.1"/>
    <property type="molecule type" value="Genomic_DNA"/>
</dbReference>
<dbReference type="InterPro" id="IPR009027">
    <property type="entry name" value="Ribosomal_bL9/RNase_H1_N"/>
</dbReference>
<dbReference type="Gene3D" id="3.40.970.10">
    <property type="entry name" value="Ribonuclease H1, N-terminal domain"/>
    <property type="match status" value="2"/>
</dbReference>
<dbReference type="InterPro" id="IPR011320">
    <property type="entry name" value="RNase_H1_N"/>
</dbReference>
<gene>
    <name evidence="3" type="ORF">DFH07DRAFT_770228</name>
</gene>
<name>A0AAD7NK01_9AGAR</name>
<feature type="domain" description="Ribonuclease H1 N-terminal" evidence="2">
    <location>
        <begin position="206"/>
        <end position="239"/>
    </location>
</feature>
<feature type="compositionally biased region" description="Polar residues" evidence="1">
    <location>
        <begin position="76"/>
        <end position="95"/>
    </location>
</feature>
<evidence type="ECO:0000256" key="1">
    <source>
        <dbReference type="SAM" id="MobiDB-lite"/>
    </source>
</evidence>
<evidence type="ECO:0000259" key="2">
    <source>
        <dbReference type="Pfam" id="PF01693"/>
    </source>
</evidence>
<dbReference type="Pfam" id="PF01693">
    <property type="entry name" value="Cauli_VI"/>
    <property type="match status" value="2"/>
</dbReference>
<proteinExistence type="predicted"/>
<dbReference type="SUPFAM" id="SSF55658">
    <property type="entry name" value="L9 N-domain-like"/>
    <property type="match status" value="2"/>
</dbReference>
<feature type="domain" description="Ribonuclease H1 N-terminal" evidence="2">
    <location>
        <begin position="122"/>
        <end position="161"/>
    </location>
</feature>
<dbReference type="Proteomes" id="UP001215280">
    <property type="component" value="Unassembled WGS sequence"/>
</dbReference>
<protein>
    <recommendedName>
        <fullName evidence="2">Ribonuclease H1 N-terminal domain-containing protein</fullName>
    </recommendedName>
</protein>
<reference evidence="3" key="1">
    <citation type="submission" date="2023-03" db="EMBL/GenBank/DDBJ databases">
        <title>Massive genome expansion in bonnet fungi (Mycena s.s.) driven by repeated elements and novel gene families across ecological guilds.</title>
        <authorList>
            <consortium name="Lawrence Berkeley National Laboratory"/>
            <person name="Harder C.B."/>
            <person name="Miyauchi S."/>
            <person name="Viragh M."/>
            <person name="Kuo A."/>
            <person name="Thoen E."/>
            <person name="Andreopoulos B."/>
            <person name="Lu D."/>
            <person name="Skrede I."/>
            <person name="Drula E."/>
            <person name="Henrissat B."/>
            <person name="Morin E."/>
            <person name="Kohler A."/>
            <person name="Barry K."/>
            <person name="LaButti K."/>
            <person name="Morin E."/>
            <person name="Salamov A."/>
            <person name="Lipzen A."/>
            <person name="Mereny Z."/>
            <person name="Hegedus B."/>
            <person name="Baldrian P."/>
            <person name="Stursova M."/>
            <person name="Weitz H."/>
            <person name="Taylor A."/>
            <person name="Grigoriev I.V."/>
            <person name="Nagy L.G."/>
            <person name="Martin F."/>
            <person name="Kauserud H."/>
        </authorList>
    </citation>
    <scope>NUCLEOTIDE SEQUENCE</scope>
    <source>
        <strain evidence="3">CBHHK188m</strain>
    </source>
</reference>
<organism evidence="3 4">
    <name type="scientific">Mycena maculata</name>
    <dbReference type="NCBI Taxonomy" id="230809"/>
    <lineage>
        <taxon>Eukaryota</taxon>
        <taxon>Fungi</taxon>
        <taxon>Dikarya</taxon>
        <taxon>Basidiomycota</taxon>
        <taxon>Agaricomycotina</taxon>
        <taxon>Agaricomycetes</taxon>
        <taxon>Agaricomycetidae</taxon>
        <taxon>Agaricales</taxon>
        <taxon>Marasmiineae</taxon>
        <taxon>Mycenaceae</taxon>
        <taxon>Mycena</taxon>
    </lineage>
</organism>
<dbReference type="InterPro" id="IPR037056">
    <property type="entry name" value="RNase_H1_N_sf"/>
</dbReference>
<feature type="region of interest" description="Disordered" evidence="1">
    <location>
        <begin position="26"/>
        <end position="61"/>
    </location>
</feature>
<comment type="caution">
    <text evidence="3">The sequence shown here is derived from an EMBL/GenBank/DDBJ whole genome shotgun (WGS) entry which is preliminary data.</text>
</comment>
<feature type="compositionally biased region" description="Pro residues" evidence="1">
    <location>
        <begin position="33"/>
        <end position="42"/>
    </location>
</feature>
<feature type="region of interest" description="Disordered" evidence="1">
    <location>
        <begin position="76"/>
        <end position="117"/>
    </location>
</feature>